<organism evidence="2 3">
    <name type="scientific">Lasiosphaeria ovina</name>
    <dbReference type="NCBI Taxonomy" id="92902"/>
    <lineage>
        <taxon>Eukaryota</taxon>
        <taxon>Fungi</taxon>
        <taxon>Dikarya</taxon>
        <taxon>Ascomycota</taxon>
        <taxon>Pezizomycotina</taxon>
        <taxon>Sordariomycetes</taxon>
        <taxon>Sordariomycetidae</taxon>
        <taxon>Sordariales</taxon>
        <taxon>Lasiosphaeriaceae</taxon>
        <taxon>Lasiosphaeria</taxon>
    </lineage>
</organism>
<evidence type="ECO:0000313" key="3">
    <source>
        <dbReference type="Proteomes" id="UP001287356"/>
    </source>
</evidence>
<name>A0AAE0NMJ3_9PEZI</name>
<evidence type="ECO:0000313" key="2">
    <source>
        <dbReference type="EMBL" id="KAK3384259.1"/>
    </source>
</evidence>
<feature type="compositionally biased region" description="Polar residues" evidence="1">
    <location>
        <begin position="27"/>
        <end position="37"/>
    </location>
</feature>
<reference evidence="2" key="2">
    <citation type="submission" date="2023-06" db="EMBL/GenBank/DDBJ databases">
        <authorList>
            <consortium name="Lawrence Berkeley National Laboratory"/>
            <person name="Haridas S."/>
            <person name="Hensen N."/>
            <person name="Bonometti L."/>
            <person name="Westerberg I."/>
            <person name="Brannstrom I.O."/>
            <person name="Guillou S."/>
            <person name="Cros-Aarteil S."/>
            <person name="Calhoun S."/>
            <person name="Kuo A."/>
            <person name="Mondo S."/>
            <person name="Pangilinan J."/>
            <person name="Riley R."/>
            <person name="Labutti K."/>
            <person name="Andreopoulos B."/>
            <person name="Lipzen A."/>
            <person name="Chen C."/>
            <person name="Yanf M."/>
            <person name="Daum C."/>
            <person name="Ng V."/>
            <person name="Clum A."/>
            <person name="Steindorff A."/>
            <person name="Ohm R."/>
            <person name="Martin F."/>
            <person name="Silar P."/>
            <person name="Natvig D."/>
            <person name="Lalanne C."/>
            <person name="Gautier V."/>
            <person name="Ament-Velasquez S.L."/>
            <person name="Kruys A."/>
            <person name="Hutchinson M.I."/>
            <person name="Powell A.J."/>
            <person name="Barry K."/>
            <person name="Miller A.N."/>
            <person name="Grigoriev I.V."/>
            <person name="Debuchy R."/>
            <person name="Gladieux P."/>
            <person name="Thoren M.H."/>
            <person name="Johannesson H."/>
        </authorList>
    </citation>
    <scope>NUCLEOTIDE SEQUENCE</scope>
    <source>
        <strain evidence="2">CBS 958.72</strain>
    </source>
</reference>
<protein>
    <submittedName>
        <fullName evidence="2">Uncharacterized protein</fullName>
    </submittedName>
</protein>
<accession>A0AAE0NMJ3</accession>
<dbReference type="Proteomes" id="UP001287356">
    <property type="component" value="Unassembled WGS sequence"/>
</dbReference>
<feature type="region of interest" description="Disordered" evidence="1">
    <location>
        <begin position="1"/>
        <end position="88"/>
    </location>
</feature>
<proteinExistence type="predicted"/>
<evidence type="ECO:0000256" key="1">
    <source>
        <dbReference type="SAM" id="MobiDB-lite"/>
    </source>
</evidence>
<comment type="caution">
    <text evidence="2">The sequence shown here is derived from an EMBL/GenBank/DDBJ whole genome shotgun (WGS) entry which is preliminary data.</text>
</comment>
<feature type="compositionally biased region" description="Basic residues" evidence="1">
    <location>
        <begin position="67"/>
        <end position="76"/>
    </location>
</feature>
<dbReference type="AlphaFoldDB" id="A0AAE0NMJ3"/>
<dbReference type="EMBL" id="JAULSN010000001">
    <property type="protein sequence ID" value="KAK3384259.1"/>
    <property type="molecule type" value="Genomic_DNA"/>
</dbReference>
<reference evidence="2" key="1">
    <citation type="journal article" date="2023" name="Mol. Phylogenet. Evol.">
        <title>Genome-scale phylogeny and comparative genomics of the fungal order Sordariales.</title>
        <authorList>
            <person name="Hensen N."/>
            <person name="Bonometti L."/>
            <person name="Westerberg I."/>
            <person name="Brannstrom I.O."/>
            <person name="Guillou S."/>
            <person name="Cros-Aarteil S."/>
            <person name="Calhoun S."/>
            <person name="Haridas S."/>
            <person name="Kuo A."/>
            <person name="Mondo S."/>
            <person name="Pangilinan J."/>
            <person name="Riley R."/>
            <person name="LaButti K."/>
            <person name="Andreopoulos B."/>
            <person name="Lipzen A."/>
            <person name="Chen C."/>
            <person name="Yan M."/>
            <person name="Daum C."/>
            <person name="Ng V."/>
            <person name="Clum A."/>
            <person name="Steindorff A."/>
            <person name="Ohm R.A."/>
            <person name="Martin F."/>
            <person name="Silar P."/>
            <person name="Natvig D.O."/>
            <person name="Lalanne C."/>
            <person name="Gautier V."/>
            <person name="Ament-Velasquez S.L."/>
            <person name="Kruys A."/>
            <person name="Hutchinson M.I."/>
            <person name="Powell A.J."/>
            <person name="Barry K."/>
            <person name="Miller A.N."/>
            <person name="Grigoriev I.V."/>
            <person name="Debuchy R."/>
            <person name="Gladieux P."/>
            <person name="Hiltunen Thoren M."/>
            <person name="Johannesson H."/>
        </authorList>
    </citation>
    <scope>NUCLEOTIDE SEQUENCE</scope>
    <source>
        <strain evidence="2">CBS 958.72</strain>
    </source>
</reference>
<gene>
    <name evidence="2" type="ORF">B0T24DRAFT_77433</name>
</gene>
<keyword evidence="3" id="KW-1185">Reference proteome</keyword>
<sequence length="355" mass="39907">MEPSREIQRNHPPYGLLPDFPNPAFASPTTNSQQDSSAPLPENNIYKQASVKKRRRSLDSSSDSLQSKRRRGRPKNAKGPDRTGNDFVQILPRDEAKEDRVIQQAVQHIDVFSPSDAATLFPSYTTDNPADDMSMNQQLAAMAGQGGLLDNPIHDQQFFGEFSDLMDMTGEPWDESWGDYTMLSPPQEPAPASLKRQNKQADPRVTSIINPEKEVVTHASFLANYNHIVTLDNVFFSLRHDFSIMWEDTLKHFGFEPARRKTVRPLNPQGGVFNPIGESCIYMWFGHQRPSRDPPVLVDFLVLPGSPDKAGVIFILGKSDIHKIFGSDWTPERHIAMMEPTARHDSTLDTALGIQ</sequence>